<evidence type="ECO:0000313" key="2">
    <source>
        <dbReference type="Proteomes" id="UP000199223"/>
    </source>
</evidence>
<dbReference type="EMBL" id="FNZA01000001">
    <property type="protein sequence ID" value="SEI68330.1"/>
    <property type="molecule type" value="Genomic_DNA"/>
</dbReference>
<evidence type="ECO:0000313" key="1">
    <source>
        <dbReference type="EMBL" id="SEI68330.1"/>
    </source>
</evidence>
<dbReference type="OrthoDB" id="68793at2"/>
<accession>A0A1H6SWB4</accession>
<proteinExistence type="predicted"/>
<gene>
    <name evidence="1" type="ORF">SAMN04488058_101332</name>
</gene>
<dbReference type="AlphaFoldDB" id="A0A1H6SWB4"/>
<name>A0A1H6SWB4_9DEIO</name>
<protein>
    <submittedName>
        <fullName evidence="1">Uncharacterized protein</fullName>
    </submittedName>
</protein>
<keyword evidence="2" id="KW-1185">Reference proteome</keyword>
<dbReference type="RefSeq" id="WP_092262786.1">
    <property type="nucleotide sequence ID" value="NZ_FNZA01000001.1"/>
</dbReference>
<reference evidence="2" key="1">
    <citation type="submission" date="2016-10" db="EMBL/GenBank/DDBJ databases">
        <authorList>
            <person name="Varghese N."/>
            <person name="Submissions S."/>
        </authorList>
    </citation>
    <scope>NUCLEOTIDE SEQUENCE [LARGE SCALE GENOMIC DNA]</scope>
    <source>
        <strain evidence="2">CGMCC 1.10218</strain>
    </source>
</reference>
<dbReference type="Proteomes" id="UP000199223">
    <property type="component" value="Unassembled WGS sequence"/>
</dbReference>
<dbReference type="STRING" id="856736.SAMN04488058_101332"/>
<organism evidence="1 2">
    <name type="scientific">Deinococcus reticulitermitis</name>
    <dbReference type="NCBI Taxonomy" id="856736"/>
    <lineage>
        <taxon>Bacteria</taxon>
        <taxon>Thermotogati</taxon>
        <taxon>Deinococcota</taxon>
        <taxon>Deinococci</taxon>
        <taxon>Deinococcales</taxon>
        <taxon>Deinococcaceae</taxon>
        <taxon>Deinococcus</taxon>
    </lineage>
</organism>
<sequence length="186" mass="20221">MPPTKTKTDSLLPGLLAEMFAVSAERGAGVHRRLKSGLHLKVAVRGGRRLVILWREAGRLPSRKECEVVARDAGFTHPNYRTWRCRESDEAFLLTERPPAAPPAAPELRGQVCGLCRYGERSGCGMVACALGWEAHDGLWSQELGKKGKRWVPALMGHPGVPVPLLAPQTRCMAVGGRWLPKGAAA</sequence>